<feature type="domain" description="DUF5777" evidence="2">
    <location>
        <begin position="43"/>
        <end position="300"/>
    </location>
</feature>
<dbReference type="RefSeq" id="WP_129026191.1">
    <property type="nucleotide sequence ID" value="NZ_SDHY01000002.1"/>
</dbReference>
<dbReference type="Pfam" id="PF19089">
    <property type="entry name" value="DUF5777"/>
    <property type="match status" value="1"/>
</dbReference>
<evidence type="ECO:0000313" key="4">
    <source>
        <dbReference type="Proteomes" id="UP000289455"/>
    </source>
</evidence>
<gene>
    <name evidence="3" type="ORF">ESB04_03130</name>
</gene>
<evidence type="ECO:0000256" key="1">
    <source>
        <dbReference type="SAM" id="SignalP"/>
    </source>
</evidence>
<protein>
    <recommendedName>
        <fullName evidence="2">DUF5777 domain-containing protein</fullName>
    </recommendedName>
</protein>
<sequence>MKKLSILLLFFSSTINTAMAQDDLMAMLDQQASKEKVYTQATFKATRLINGQTIETIAKKHLNFWISHRFGAVNSGFLENFFGLDEARIRLGLEYGITDQWLIGAGRSSIEKTYDFYTKYKLLRQSNQMPISVAAYGNWAINTMPTGYIMPSGTQMRFYNDQQRQSFVGQVLIARKWNEKLSLQIMPTILHNNLSETSYHENTISSVGFGGRYKLSNRLSISAEYYKNLIDKNAYLAKSGEVYPYHDSFAIGFDIETGGHVFQLHFSNSRGMIEKHFIGQTNGTWGNADIFYGFNIARTFSFEPDAKKTHK</sequence>
<dbReference type="AlphaFoldDB" id="A0A4Q1C0N2"/>
<comment type="caution">
    <text evidence="3">The sequence shown here is derived from an EMBL/GenBank/DDBJ whole genome shotgun (WGS) entry which is preliminary data.</text>
</comment>
<dbReference type="Proteomes" id="UP000289455">
    <property type="component" value="Unassembled WGS sequence"/>
</dbReference>
<evidence type="ECO:0000313" key="3">
    <source>
        <dbReference type="EMBL" id="RXK50658.1"/>
    </source>
</evidence>
<proteinExistence type="predicted"/>
<organism evidence="3 4">
    <name type="scientific">Aquirufa rosea</name>
    <dbReference type="NCBI Taxonomy" id="2509241"/>
    <lineage>
        <taxon>Bacteria</taxon>
        <taxon>Pseudomonadati</taxon>
        <taxon>Bacteroidota</taxon>
        <taxon>Cytophagia</taxon>
        <taxon>Cytophagales</taxon>
        <taxon>Flectobacillaceae</taxon>
        <taxon>Aquirufa</taxon>
    </lineage>
</organism>
<dbReference type="SUPFAM" id="SSF56935">
    <property type="entry name" value="Porins"/>
    <property type="match status" value="1"/>
</dbReference>
<keyword evidence="1" id="KW-0732">Signal</keyword>
<keyword evidence="4" id="KW-1185">Reference proteome</keyword>
<feature type="signal peptide" evidence="1">
    <location>
        <begin position="1"/>
        <end position="20"/>
    </location>
</feature>
<feature type="chain" id="PRO_5021027531" description="DUF5777 domain-containing protein" evidence="1">
    <location>
        <begin position="21"/>
        <end position="311"/>
    </location>
</feature>
<name>A0A4Q1C0N2_9BACT</name>
<evidence type="ECO:0000259" key="2">
    <source>
        <dbReference type="Pfam" id="PF19089"/>
    </source>
</evidence>
<reference evidence="3 4" key="1">
    <citation type="submission" date="2019-01" db="EMBL/GenBank/DDBJ databases">
        <title>Cytophagaceae bacterium strain CAR-16.</title>
        <authorList>
            <person name="Chen W.-M."/>
        </authorList>
    </citation>
    <scope>NUCLEOTIDE SEQUENCE [LARGE SCALE GENOMIC DNA]</scope>
    <source>
        <strain evidence="3 4">CAR-16</strain>
    </source>
</reference>
<accession>A0A4Q1C0N2</accession>
<dbReference type="EMBL" id="SDHY01000002">
    <property type="protein sequence ID" value="RXK50658.1"/>
    <property type="molecule type" value="Genomic_DNA"/>
</dbReference>
<dbReference type="InterPro" id="IPR045916">
    <property type="entry name" value="DUF5777"/>
</dbReference>
<dbReference type="OrthoDB" id="1117410at2"/>